<organism evidence="1 2">
    <name type="scientific">Actinokineospora auranticolor</name>
    <dbReference type="NCBI Taxonomy" id="155976"/>
    <lineage>
        <taxon>Bacteria</taxon>
        <taxon>Bacillati</taxon>
        <taxon>Actinomycetota</taxon>
        <taxon>Actinomycetes</taxon>
        <taxon>Pseudonocardiales</taxon>
        <taxon>Pseudonocardiaceae</taxon>
        <taxon>Actinokineospora</taxon>
    </lineage>
</organism>
<dbReference type="Proteomes" id="UP000239203">
    <property type="component" value="Unassembled WGS sequence"/>
</dbReference>
<dbReference type="EMBL" id="PTIX01000001">
    <property type="protein sequence ID" value="PPK71362.1"/>
    <property type="molecule type" value="Genomic_DNA"/>
</dbReference>
<accession>A0A2S6H1L8</accession>
<evidence type="ECO:0000313" key="1">
    <source>
        <dbReference type="EMBL" id="PPK71362.1"/>
    </source>
</evidence>
<comment type="caution">
    <text evidence="1">The sequence shown here is derived from an EMBL/GenBank/DDBJ whole genome shotgun (WGS) entry which is preliminary data.</text>
</comment>
<protein>
    <submittedName>
        <fullName evidence="1">Uncharacterized protein</fullName>
    </submittedName>
</protein>
<evidence type="ECO:0000313" key="2">
    <source>
        <dbReference type="Proteomes" id="UP000239203"/>
    </source>
</evidence>
<dbReference type="RefSeq" id="WP_104476495.1">
    <property type="nucleotide sequence ID" value="NZ_CP154825.1"/>
</dbReference>
<gene>
    <name evidence="1" type="ORF">CLV40_101552</name>
</gene>
<name>A0A2S6H1L8_9PSEU</name>
<sequence length="62" mass="6770">MIGRRRRPRSLLTVLFVLVLLASAKRSASPGEQPGPVVTTVIGVFDLLRSVDWPSRLLTAAK</sequence>
<dbReference type="AlphaFoldDB" id="A0A2S6H1L8"/>
<reference evidence="1 2" key="1">
    <citation type="submission" date="2018-02" db="EMBL/GenBank/DDBJ databases">
        <title>Genomic Encyclopedia of Archaeal and Bacterial Type Strains, Phase II (KMG-II): from individual species to whole genera.</title>
        <authorList>
            <person name="Goeker M."/>
        </authorList>
    </citation>
    <scope>NUCLEOTIDE SEQUENCE [LARGE SCALE GENOMIC DNA]</scope>
    <source>
        <strain evidence="1 2">YU 961-1</strain>
    </source>
</reference>
<keyword evidence="2" id="KW-1185">Reference proteome</keyword>
<proteinExistence type="predicted"/>